<keyword evidence="4" id="KW-0597">Phosphoprotein</keyword>
<evidence type="ECO:0000256" key="2">
    <source>
        <dbReference type="ARBA" id="ARBA00004236"/>
    </source>
</evidence>
<feature type="transmembrane region" description="Helical" evidence="11">
    <location>
        <begin position="71"/>
        <end position="93"/>
    </location>
</feature>
<dbReference type="InterPro" id="IPR004358">
    <property type="entry name" value="Sig_transdc_His_kin-like_C"/>
</dbReference>
<dbReference type="CDD" id="cd00082">
    <property type="entry name" value="HisKA"/>
    <property type="match status" value="1"/>
</dbReference>
<evidence type="ECO:0000256" key="5">
    <source>
        <dbReference type="ARBA" id="ARBA00022679"/>
    </source>
</evidence>
<evidence type="ECO:0000313" key="15">
    <source>
        <dbReference type="Proteomes" id="UP001240447"/>
    </source>
</evidence>
<keyword evidence="9" id="KW-0902">Two-component regulatory system</keyword>
<organism evidence="14 15">
    <name type="scientific">Nocardioides massiliensis</name>
    <dbReference type="NCBI Taxonomy" id="1325935"/>
    <lineage>
        <taxon>Bacteria</taxon>
        <taxon>Bacillati</taxon>
        <taxon>Actinomycetota</taxon>
        <taxon>Actinomycetes</taxon>
        <taxon>Propionibacteriales</taxon>
        <taxon>Nocardioidaceae</taxon>
        <taxon>Nocardioides</taxon>
    </lineage>
</organism>
<dbReference type="SMART" id="SM00387">
    <property type="entry name" value="HATPase_c"/>
    <property type="match status" value="1"/>
</dbReference>
<evidence type="ECO:0000313" key="14">
    <source>
        <dbReference type="EMBL" id="MDP9823268.1"/>
    </source>
</evidence>
<dbReference type="InterPro" id="IPR050428">
    <property type="entry name" value="TCS_sensor_his_kinase"/>
</dbReference>
<dbReference type="Gene3D" id="3.30.565.10">
    <property type="entry name" value="Histidine kinase-like ATPase, C-terminal domain"/>
    <property type="match status" value="1"/>
</dbReference>
<protein>
    <recommendedName>
        <fullName evidence="3">histidine kinase</fullName>
        <ecNumber evidence="3">2.7.13.3</ecNumber>
    </recommendedName>
</protein>
<dbReference type="Pfam" id="PF00672">
    <property type="entry name" value="HAMP"/>
    <property type="match status" value="1"/>
</dbReference>
<evidence type="ECO:0000256" key="4">
    <source>
        <dbReference type="ARBA" id="ARBA00022553"/>
    </source>
</evidence>
<gene>
    <name evidence="14" type="ORF">J2S59_003077</name>
</gene>
<evidence type="ECO:0000256" key="6">
    <source>
        <dbReference type="ARBA" id="ARBA00022692"/>
    </source>
</evidence>
<evidence type="ECO:0000256" key="9">
    <source>
        <dbReference type="ARBA" id="ARBA00023012"/>
    </source>
</evidence>
<dbReference type="EMBL" id="JAUSQM010000001">
    <property type="protein sequence ID" value="MDP9823268.1"/>
    <property type="molecule type" value="Genomic_DNA"/>
</dbReference>
<keyword evidence="8 11" id="KW-1133">Transmembrane helix</keyword>
<accession>A0ABT9NS59</accession>
<keyword evidence="7 14" id="KW-0418">Kinase</keyword>
<dbReference type="SMART" id="SM00388">
    <property type="entry name" value="HisKA"/>
    <property type="match status" value="1"/>
</dbReference>
<dbReference type="InterPro" id="IPR005467">
    <property type="entry name" value="His_kinase_dom"/>
</dbReference>
<sequence>MSRQARAAGRTIGTRLLSAQALVLIASIGTAAAVAAVVGPPLFHAHLLESGHVENSPEMIHIEMAYREANLVAFGFAVVVAIACSLAVSLYLARRIQDPLSDLAEAAGDMAGGHYDVRLPATAAGPELDAVVTAFNTMAEQLEHTEDTRRRLLSDLGHEMRTPLSTVRAYLESVDDGVRQWDEETREVLHDQVARLSMLATDVADVSAAEEGRIALDCEEVDVGALLESAVSASHSSYEKAGVDLVVTGPSSTCSVRADDRRLGQVLTNLLDNALRHSHSGQSVTLSAQVTGPTVEISVSDHGDGIPAEQLNHVFERFYRGDSARHHTGHRSGIGLTISKAIVEAHQGRIRVESAGAGEGAKVTFALPQI</sequence>
<dbReference type="CDD" id="cd06225">
    <property type="entry name" value="HAMP"/>
    <property type="match status" value="1"/>
</dbReference>
<keyword evidence="6 11" id="KW-0812">Transmembrane</keyword>
<dbReference type="SUPFAM" id="SSF47384">
    <property type="entry name" value="Homodimeric domain of signal transducing histidine kinase"/>
    <property type="match status" value="1"/>
</dbReference>
<comment type="catalytic activity">
    <reaction evidence="1">
        <text>ATP + protein L-histidine = ADP + protein N-phospho-L-histidine.</text>
        <dbReference type="EC" id="2.7.13.3"/>
    </reaction>
</comment>
<dbReference type="Pfam" id="PF02518">
    <property type="entry name" value="HATPase_c"/>
    <property type="match status" value="1"/>
</dbReference>
<dbReference type="PRINTS" id="PR00344">
    <property type="entry name" value="BCTRLSENSOR"/>
</dbReference>
<evidence type="ECO:0000256" key="8">
    <source>
        <dbReference type="ARBA" id="ARBA00022989"/>
    </source>
</evidence>
<dbReference type="RefSeq" id="WP_068124252.1">
    <property type="nucleotide sequence ID" value="NZ_CCXJ01000700.1"/>
</dbReference>
<evidence type="ECO:0000256" key="7">
    <source>
        <dbReference type="ARBA" id="ARBA00022777"/>
    </source>
</evidence>
<evidence type="ECO:0000256" key="3">
    <source>
        <dbReference type="ARBA" id="ARBA00012438"/>
    </source>
</evidence>
<keyword evidence="15" id="KW-1185">Reference proteome</keyword>
<dbReference type="CDD" id="cd00075">
    <property type="entry name" value="HATPase"/>
    <property type="match status" value="1"/>
</dbReference>
<feature type="domain" description="Histidine kinase" evidence="12">
    <location>
        <begin position="155"/>
        <end position="370"/>
    </location>
</feature>
<dbReference type="Proteomes" id="UP001240447">
    <property type="component" value="Unassembled WGS sequence"/>
</dbReference>
<dbReference type="GO" id="GO:0016301">
    <property type="term" value="F:kinase activity"/>
    <property type="evidence" value="ECO:0007669"/>
    <property type="project" value="UniProtKB-KW"/>
</dbReference>
<dbReference type="Gene3D" id="1.10.287.130">
    <property type="match status" value="1"/>
</dbReference>
<keyword evidence="5" id="KW-0808">Transferase</keyword>
<dbReference type="InterPro" id="IPR003661">
    <property type="entry name" value="HisK_dim/P_dom"/>
</dbReference>
<dbReference type="SUPFAM" id="SSF55874">
    <property type="entry name" value="ATPase domain of HSP90 chaperone/DNA topoisomerase II/histidine kinase"/>
    <property type="match status" value="1"/>
</dbReference>
<dbReference type="PROSITE" id="PS50885">
    <property type="entry name" value="HAMP"/>
    <property type="match status" value="1"/>
</dbReference>
<evidence type="ECO:0000256" key="11">
    <source>
        <dbReference type="SAM" id="Phobius"/>
    </source>
</evidence>
<dbReference type="SUPFAM" id="SSF158472">
    <property type="entry name" value="HAMP domain-like"/>
    <property type="match status" value="1"/>
</dbReference>
<evidence type="ECO:0000259" key="12">
    <source>
        <dbReference type="PROSITE" id="PS50109"/>
    </source>
</evidence>
<dbReference type="PANTHER" id="PTHR45436">
    <property type="entry name" value="SENSOR HISTIDINE KINASE YKOH"/>
    <property type="match status" value="1"/>
</dbReference>
<dbReference type="InterPro" id="IPR036890">
    <property type="entry name" value="HATPase_C_sf"/>
</dbReference>
<comment type="subcellular location">
    <subcellularLocation>
        <location evidence="2">Cell membrane</location>
    </subcellularLocation>
</comment>
<dbReference type="PROSITE" id="PS50109">
    <property type="entry name" value="HIS_KIN"/>
    <property type="match status" value="1"/>
</dbReference>
<proteinExistence type="predicted"/>
<comment type="caution">
    <text evidence="14">The sequence shown here is derived from an EMBL/GenBank/DDBJ whole genome shotgun (WGS) entry which is preliminary data.</text>
</comment>
<dbReference type="EC" id="2.7.13.3" evidence="3"/>
<dbReference type="Gene3D" id="6.10.340.10">
    <property type="match status" value="1"/>
</dbReference>
<dbReference type="Pfam" id="PF00512">
    <property type="entry name" value="HisKA"/>
    <property type="match status" value="1"/>
</dbReference>
<dbReference type="InterPro" id="IPR036097">
    <property type="entry name" value="HisK_dim/P_sf"/>
</dbReference>
<evidence type="ECO:0000256" key="1">
    <source>
        <dbReference type="ARBA" id="ARBA00000085"/>
    </source>
</evidence>
<name>A0ABT9NS59_9ACTN</name>
<keyword evidence="10 11" id="KW-0472">Membrane</keyword>
<evidence type="ECO:0000259" key="13">
    <source>
        <dbReference type="PROSITE" id="PS50885"/>
    </source>
</evidence>
<reference evidence="14 15" key="1">
    <citation type="submission" date="2023-07" db="EMBL/GenBank/DDBJ databases">
        <title>Sequencing the genomes of 1000 actinobacteria strains.</title>
        <authorList>
            <person name="Klenk H.-P."/>
        </authorList>
    </citation>
    <scope>NUCLEOTIDE SEQUENCE [LARGE SCALE GENOMIC DNA]</scope>
    <source>
        <strain evidence="14 15">GD13</strain>
    </source>
</reference>
<dbReference type="SMART" id="SM00304">
    <property type="entry name" value="HAMP"/>
    <property type="match status" value="1"/>
</dbReference>
<feature type="domain" description="HAMP" evidence="13">
    <location>
        <begin position="94"/>
        <end position="147"/>
    </location>
</feature>
<dbReference type="InterPro" id="IPR003594">
    <property type="entry name" value="HATPase_dom"/>
</dbReference>
<dbReference type="PANTHER" id="PTHR45436:SF5">
    <property type="entry name" value="SENSOR HISTIDINE KINASE TRCS"/>
    <property type="match status" value="1"/>
</dbReference>
<dbReference type="InterPro" id="IPR003660">
    <property type="entry name" value="HAMP_dom"/>
</dbReference>
<evidence type="ECO:0000256" key="10">
    <source>
        <dbReference type="ARBA" id="ARBA00023136"/>
    </source>
</evidence>